<keyword evidence="1" id="KW-0732">Signal</keyword>
<evidence type="ECO:0000313" key="2">
    <source>
        <dbReference type="EMBL" id="ADR34802.1"/>
    </source>
</evidence>
<dbReference type="InterPro" id="IPR009998">
    <property type="entry name" value="YfaZ"/>
</dbReference>
<dbReference type="Pfam" id="PF07437">
    <property type="entry name" value="YfaZ"/>
    <property type="match status" value="1"/>
</dbReference>
<evidence type="ECO:0008006" key="4">
    <source>
        <dbReference type="Google" id="ProtNLM"/>
    </source>
</evidence>
<proteinExistence type="predicted"/>
<dbReference type="TCDB" id="1.B.68.1.3">
    <property type="family name" value="the putative beta barrel porin-5 (bbp5) superfamily"/>
</dbReference>
<keyword evidence="3" id="KW-1185">Reference proteome</keyword>
<protein>
    <recommendedName>
        <fullName evidence="4">Outer membrane protein beta-barrel domain-containing protein</fullName>
    </recommendedName>
</protein>
<reference evidence="2 3" key="1">
    <citation type="journal article" date="2012" name="Stand. Genomic Sci.">
        <title>Complete genome sequence of the sulfur compounds oxidizing chemolithoautotroph Sulfuricurvum kujiense type strain (YK-1(T)).</title>
        <authorList>
            <person name="Han C."/>
            <person name="Kotsyurbenko O."/>
            <person name="Chertkov O."/>
            <person name="Held B."/>
            <person name="Lapidus A."/>
            <person name="Nolan M."/>
            <person name="Lucas S."/>
            <person name="Hammon N."/>
            <person name="Deshpande S."/>
            <person name="Cheng J.F."/>
            <person name="Tapia R."/>
            <person name="Goodwin L.A."/>
            <person name="Pitluck S."/>
            <person name="Liolios K."/>
            <person name="Pagani I."/>
            <person name="Ivanova N."/>
            <person name="Mavromatis K."/>
            <person name="Mikhailova N."/>
            <person name="Pati A."/>
            <person name="Chen A."/>
            <person name="Palaniappan K."/>
            <person name="Land M."/>
            <person name="Hauser L."/>
            <person name="Chang Y.J."/>
            <person name="Jeffries C.D."/>
            <person name="Brambilla E.M."/>
            <person name="Rohde M."/>
            <person name="Spring S."/>
            <person name="Sikorski J."/>
            <person name="Goker M."/>
            <person name="Woyke T."/>
            <person name="Bristow J."/>
            <person name="Eisen J.A."/>
            <person name="Markowitz V."/>
            <person name="Hugenholtz P."/>
            <person name="Kyrpides N.C."/>
            <person name="Klenk H.P."/>
            <person name="Detter J.C."/>
        </authorList>
    </citation>
    <scope>NUCLEOTIDE SEQUENCE [LARGE SCALE GENOMIC DNA]</scope>
    <source>
        <strain evidence="3">ATCC BAA-921 / DSM 16994 / JCM 11577 / YK-1</strain>
    </source>
</reference>
<dbReference type="Proteomes" id="UP000008721">
    <property type="component" value="Chromosome"/>
</dbReference>
<feature type="chain" id="PRO_5003190038" description="Outer membrane protein beta-barrel domain-containing protein" evidence="1">
    <location>
        <begin position="18"/>
        <end position="195"/>
    </location>
</feature>
<evidence type="ECO:0000256" key="1">
    <source>
        <dbReference type="SAM" id="SignalP"/>
    </source>
</evidence>
<dbReference type="STRING" id="709032.Sulku_2142"/>
<dbReference type="EMBL" id="CP002355">
    <property type="protein sequence ID" value="ADR34802.1"/>
    <property type="molecule type" value="Genomic_DNA"/>
</dbReference>
<feature type="signal peptide" evidence="1">
    <location>
        <begin position="1"/>
        <end position="17"/>
    </location>
</feature>
<dbReference type="HOGENOM" id="CLU_1383551_0_0_7"/>
<dbReference type="RefSeq" id="WP_013460999.1">
    <property type="nucleotide sequence ID" value="NC_014762.1"/>
</dbReference>
<dbReference type="AlphaFoldDB" id="E4U3A5"/>
<sequence length="195" mass="21568">MLKKIIVLFLMATSVFAAHQVSVNVNDQEVGGEIRLDMGRMGNSMSNAYIGARFLDGDKNNSKTIVDPDPLMEVSFMVMQPVRGVSGLKLGLGIKGEFTKIDSEGYTAIPLGVEAELKLPLNAPIGFYLNGAFYYAPSALCFKKGDSYTESRIGLDIEPIENARIGVGYRKIDTDLKTRNVTYNDAWYFAMRLDF</sequence>
<dbReference type="KEGG" id="sku:Sulku_2142"/>
<organism evidence="2 3">
    <name type="scientific">Sulfuricurvum kujiense (strain ATCC BAA-921 / DSM 16994 / JCM 11577 / YK-1)</name>
    <dbReference type="NCBI Taxonomy" id="709032"/>
    <lineage>
        <taxon>Bacteria</taxon>
        <taxon>Pseudomonadati</taxon>
        <taxon>Campylobacterota</taxon>
        <taxon>Epsilonproteobacteria</taxon>
        <taxon>Campylobacterales</taxon>
        <taxon>Sulfurimonadaceae</taxon>
        <taxon>Sulfuricurvum</taxon>
    </lineage>
</organism>
<gene>
    <name evidence="2" type="ordered locus">Sulku_2142</name>
</gene>
<dbReference type="OrthoDB" id="5333972at2"/>
<accession>E4U3A5</accession>
<evidence type="ECO:0000313" key="3">
    <source>
        <dbReference type="Proteomes" id="UP000008721"/>
    </source>
</evidence>
<name>E4U3A5_SULKY</name>